<protein>
    <submittedName>
        <fullName evidence="2">Uncharacterized protein</fullName>
    </submittedName>
</protein>
<reference evidence="2 3" key="1">
    <citation type="submission" date="2023-10" db="EMBL/GenBank/DDBJ databases">
        <title>The complete genome sequence of Methanoculleus palmolei DSM 4273.</title>
        <authorList>
            <person name="Lai S.-J."/>
            <person name="You Y.-T."/>
            <person name="Chen S.-C."/>
        </authorList>
    </citation>
    <scope>NUCLEOTIDE SEQUENCE [LARGE SCALE GENOMIC DNA]</scope>
    <source>
        <strain evidence="2 3">DSM 4273</strain>
    </source>
</reference>
<dbReference type="EMBL" id="CP137641">
    <property type="protein sequence ID" value="WOX56532.1"/>
    <property type="molecule type" value="Genomic_DNA"/>
</dbReference>
<sequence length="52" mass="5513">MERKYLIVLTLLGIAAGLYAVIAYQWILAIIIVAVVALILVATDVAGRNSGV</sequence>
<evidence type="ECO:0000256" key="1">
    <source>
        <dbReference type="SAM" id="Phobius"/>
    </source>
</evidence>
<feature type="transmembrane region" description="Helical" evidence="1">
    <location>
        <begin position="5"/>
        <end position="22"/>
    </location>
</feature>
<evidence type="ECO:0000313" key="2">
    <source>
        <dbReference type="EMBL" id="WOX56532.1"/>
    </source>
</evidence>
<evidence type="ECO:0000313" key="3">
    <source>
        <dbReference type="Proteomes" id="UP001626603"/>
    </source>
</evidence>
<organism evidence="2 3">
    <name type="scientific">Methanoculleus palmolei</name>
    <dbReference type="NCBI Taxonomy" id="72612"/>
    <lineage>
        <taxon>Archaea</taxon>
        <taxon>Methanobacteriati</taxon>
        <taxon>Methanobacteriota</taxon>
        <taxon>Stenosarchaea group</taxon>
        <taxon>Methanomicrobia</taxon>
        <taxon>Methanomicrobiales</taxon>
        <taxon>Methanomicrobiaceae</taxon>
        <taxon>Methanoculleus</taxon>
    </lineage>
</organism>
<keyword evidence="1" id="KW-0812">Transmembrane</keyword>
<dbReference type="Proteomes" id="UP001626603">
    <property type="component" value="Chromosome"/>
</dbReference>
<proteinExistence type="predicted"/>
<accession>A0ABD8AAH0</accession>
<dbReference type="AlphaFoldDB" id="A0ABD8AAH0"/>
<name>A0ABD8AAH0_9EURY</name>
<keyword evidence="3" id="KW-1185">Reference proteome</keyword>
<keyword evidence="1" id="KW-0472">Membrane</keyword>
<keyword evidence="1" id="KW-1133">Transmembrane helix</keyword>
<feature type="transmembrane region" description="Helical" evidence="1">
    <location>
        <begin position="28"/>
        <end position="47"/>
    </location>
</feature>
<gene>
    <name evidence="2" type="ORF">R6Y95_04155</name>
</gene>